<keyword evidence="3" id="KW-1185">Reference proteome</keyword>
<proteinExistence type="predicted"/>
<feature type="region of interest" description="Disordered" evidence="1">
    <location>
        <begin position="235"/>
        <end position="334"/>
    </location>
</feature>
<reference evidence="2 3" key="1">
    <citation type="submission" date="2024-02" db="EMBL/GenBank/DDBJ databases">
        <authorList>
            <person name="Chen Y."/>
            <person name="Shah S."/>
            <person name="Dougan E. K."/>
            <person name="Thang M."/>
            <person name="Chan C."/>
        </authorList>
    </citation>
    <scope>NUCLEOTIDE SEQUENCE [LARGE SCALE GENOMIC DNA]</scope>
</reference>
<dbReference type="Proteomes" id="UP001642464">
    <property type="component" value="Unassembled WGS sequence"/>
</dbReference>
<feature type="compositionally biased region" description="Low complexity" evidence="1">
    <location>
        <begin position="284"/>
        <end position="298"/>
    </location>
</feature>
<gene>
    <name evidence="2" type="ORF">SCF082_LOCUS39608</name>
</gene>
<accession>A0ABP0Q6D0</accession>
<dbReference type="EMBL" id="CAXAMM010039062">
    <property type="protein sequence ID" value="CAK9083435.1"/>
    <property type="molecule type" value="Genomic_DNA"/>
</dbReference>
<feature type="region of interest" description="Disordered" evidence="1">
    <location>
        <begin position="534"/>
        <end position="575"/>
    </location>
</feature>
<protein>
    <submittedName>
        <fullName evidence="2">Uncharacterized protein</fullName>
    </submittedName>
</protein>
<feature type="compositionally biased region" description="Low complexity" evidence="1">
    <location>
        <begin position="323"/>
        <end position="334"/>
    </location>
</feature>
<sequence>MAPKNASRCTPSFEALASLARTLCEEQNKEAAPSRTSAPKSKPVKKDPPPRRVTGKGPGDASSAAGKLQRGKSKVISMEELIAAGEFDPSNLPFQLTWKNFNKLKAHLQLTEQETTSILLAMVGPSPEGKAFWQKYKVENKKSPEETAVEPKAEVEDSSKKRAVVGGETASKADPPQQKRLRRMEHVEVDDAPPGDVTIDLGYSSGTEFGDDSLDGEEEDDDDAMALLWDAAAALVEPTQPVEPTKKPIDEAGELAKDQLQKSLLKANDGSDSAELAAAKRGEAAASRPAQAAAQPAALQVSKGTEAVPPEPKPEEPEPAEPAEPAEAAEPGAEVDVVDPLLTGVVNSSTHRKEHARLARRMANVDAAKFPEMSRLWAGNRVSVRPLEEKSDLLRSWIASKENMDATECSLIVSKKQASEVETGRELLTIREMVAKGFSETKITAILKKNEPVPDADAPDDPESTRFWCFVGGKYTDKETCTVEGVANVSVKPHAAGVAALMDSSTMPLLSASKPASGAGISIRSLAGIVDKATESQTGGGGGGGNGKNGKVKKTKKAAAKEVPQTAKDKRDTARKELKKEMNNCNVIFELPKDHELRAVVNAHKRTLESVGTVSDDAMTELFDEASEAVDSCRLARAQARAVVAEIRKAFSFSGNAIPQGKVSALISEGYLEALVDDVRELPRYWRGDEINALNDSWMYVIWTSDASPFLTNSMSSRFPIAVLPAARYAISDQGINLTLDALTTQIVASFNRLANTGVKIRDATSLHRRTVSKLWFYVCGFRGDWKAMREAFHFTRDYSRDEICWLCLARKGNESDMTYAFCNASEHADFWSTYMVADPWAISPPYAQLVGFSTDQIMPDLLHVVNLGVGRDLLGSILHILIKGNHAFVASNIDERLAAATVSLRAFAKSHALPLRLKKLTRKKLNWGTEKYAELRLGSGYDNYVVSLWLEATLEPHSGEFPKFCSLLWSLNTALHVLYTAGWFLSQEQLLQVRTLWSVFVRVYLGLASEAIAANNWVWRMRPKFHLLHHVFFSRRCVNSGEFAIWMDEDYLKKASRTLRVTSLSTAQGRFLERWLLALPESLRKSMGH</sequence>
<evidence type="ECO:0000313" key="3">
    <source>
        <dbReference type="Proteomes" id="UP001642464"/>
    </source>
</evidence>
<feature type="region of interest" description="Disordered" evidence="1">
    <location>
        <begin position="140"/>
        <end position="223"/>
    </location>
</feature>
<feature type="compositionally biased region" description="Gly residues" evidence="1">
    <location>
        <begin position="538"/>
        <end position="548"/>
    </location>
</feature>
<evidence type="ECO:0000256" key="1">
    <source>
        <dbReference type="SAM" id="MobiDB-lite"/>
    </source>
</evidence>
<comment type="caution">
    <text evidence="2">The sequence shown here is derived from an EMBL/GenBank/DDBJ whole genome shotgun (WGS) entry which is preliminary data.</text>
</comment>
<evidence type="ECO:0000313" key="2">
    <source>
        <dbReference type="EMBL" id="CAK9083435.1"/>
    </source>
</evidence>
<feature type="region of interest" description="Disordered" evidence="1">
    <location>
        <begin position="24"/>
        <end position="72"/>
    </location>
</feature>
<feature type="compositionally biased region" description="Acidic residues" evidence="1">
    <location>
        <begin position="209"/>
        <end position="223"/>
    </location>
</feature>
<feature type="compositionally biased region" description="Basic and acidic residues" evidence="1">
    <location>
        <begin position="140"/>
        <end position="160"/>
    </location>
</feature>
<name>A0ABP0Q6D0_9DINO</name>
<feature type="compositionally biased region" description="Basic and acidic residues" evidence="1">
    <location>
        <begin position="244"/>
        <end position="260"/>
    </location>
</feature>
<organism evidence="2 3">
    <name type="scientific">Durusdinium trenchii</name>
    <dbReference type="NCBI Taxonomy" id="1381693"/>
    <lineage>
        <taxon>Eukaryota</taxon>
        <taxon>Sar</taxon>
        <taxon>Alveolata</taxon>
        <taxon>Dinophyceae</taxon>
        <taxon>Suessiales</taxon>
        <taxon>Symbiodiniaceae</taxon>
        <taxon>Durusdinium</taxon>
    </lineage>
</organism>